<dbReference type="InterPro" id="IPR011453">
    <property type="entry name" value="DUF1559"/>
</dbReference>
<dbReference type="EMBL" id="CP036317">
    <property type="protein sequence ID" value="QDV15513.1"/>
    <property type="molecule type" value="Genomic_DNA"/>
</dbReference>
<feature type="transmembrane region" description="Helical" evidence="1">
    <location>
        <begin position="117"/>
        <end position="136"/>
    </location>
</feature>
<evidence type="ECO:0000313" key="4">
    <source>
        <dbReference type="Proteomes" id="UP000320839"/>
    </source>
</evidence>
<organism evidence="3 4">
    <name type="scientific">Gimesia panareensis</name>
    <dbReference type="NCBI Taxonomy" id="2527978"/>
    <lineage>
        <taxon>Bacteria</taxon>
        <taxon>Pseudomonadati</taxon>
        <taxon>Planctomycetota</taxon>
        <taxon>Planctomycetia</taxon>
        <taxon>Planctomycetales</taxon>
        <taxon>Planctomycetaceae</taxon>
        <taxon>Gimesia</taxon>
    </lineage>
</organism>
<evidence type="ECO:0000259" key="2">
    <source>
        <dbReference type="Pfam" id="PF07596"/>
    </source>
</evidence>
<dbReference type="Proteomes" id="UP000320839">
    <property type="component" value="Chromosome"/>
</dbReference>
<accession>A0A518FGQ0</accession>
<keyword evidence="1" id="KW-1133">Transmembrane helix</keyword>
<dbReference type="OrthoDB" id="9784724at2"/>
<evidence type="ECO:0000313" key="3">
    <source>
        <dbReference type="EMBL" id="QDV15513.1"/>
    </source>
</evidence>
<evidence type="ECO:0000256" key="1">
    <source>
        <dbReference type="SAM" id="Phobius"/>
    </source>
</evidence>
<dbReference type="Pfam" id="PF07596">
    <property type="entry name" value="SBP_bac_10"/>
    <property type="match status" value="1"/>
</dbReference>
<sequence length="264" mass="29284">MTTGPETAHTAETTPPILPNWLSHIVALCIMLLIMLCLGMFFPFVVGYHLLVGWFQYLQRVMNSQALALGQVVWFIIVLAVIVTGLHLVLKQSYRWRQRVQTPAPEAVPLSPWRKRWTSSVLILLLILGGSGLAAVEISQQVRSMATSDEQLVTRQYSYSSYGCGLTKNHLKQMGLALHNYHDEFRQFPIGATVDPTGKPQHGWVARVLPFLDRRGESRAFRDHITGTTESGSELLLRTGREPAGGKVRLSTGPLRCQPAAAGS</sequence>
<proteinExistence type="predicted"/>
<name>A0A518FGQ0_9PLAN</name>
<dbReference type="AlphaFoldDB" id="A0A518FGQ0"/>
<gene>
    <name evidence="3" type="ORF">Pan153_01270</name>
</gene>
<protein>
    <recommendedName>
        <fullName evidence="2">DUF1559 domain-containing protein</fullName>
    </recommendedName>
</protein>
<feature type="transmembrane region" description="Helical" evidence="1">
    <location>
        <begin position="25"/>
        <end position="55"/>
    </location>
</feature>
<feature type="domain" description="DUF1559" evidence="2">
    <location>
        <begin position="168"/>
        <end position="216"/>
    </location>
</feature>
<keyword evidence="1" id="KW-0472">Membrane</keyword>
<reference evidence="3 4" key="1">
    <citation type="submission" date="2019-02" db="EMBL/GenBank/DDBJ databases">
        <title>Deep-cultivation of Planctomycetes and their phenomic and genomic characterization uncovers novel biology.</title>
        <authorList>
            <person name="Wiegand S."/>
            <person name="Jogler M."/>
            <person name="Boedeker C."/>
            <person name="Pinto D."/>
            <person name="Vollmers J."/>
            <person name="Rivas-Marin E."/>
            <person name="Kohn T."/>
            <person name="Peeters S.H."/>
            <person name="Heuer A."/>
            <person name="Rast P."/>
            <person name="Oberbeckmann S."/>
            <person name="Bunk B."/>
            <person name="Jeske O."/>
            <person name="Meyerdierks A."/>
            <person name="Storesund J.E."/>
            <person name="Kallscheuer N."/>
            <person name="Luecker S."/>
            <person name="Lage O.M."/>
            <person name="Pohl T."/>
            <person name="Merkel B.J."/>
            <person name="Hornburger P."/>
            <person name="Mueller R.-W."/>
            <person name="Bruemmer F."/>
            <person name="Labrenz M."/>
            <person name="Spormann A.M."/>
            <person name="Op den Camp H."/>
            <person name="Overmann J."/>
            <person name="Amann R."/>
            <person name="Jetten M.S.M."/>
            <person name="Mascher T."/>
            <person name="Medema M.H."/>
            <person name="Devos D.P."/>
            <person name="Kaster A.-K."/>
            <person name="Ovreas L."/>
            <person name="Rohde M."/>
            <person name="Galperin M.Y."/>
            <person name="Jogler C."/>
        </authorList>
    </citation>
    <scope>NUCLEOTIDE SEQUENCE [LARGE SCALE GENOMIC DNA]</scope>
    <source>
        <strain evidence="3 4">Pan153</strain>
    </source>
</reference>
<keyword evidence="1" id="KW-0812">Transmembrane</keyword>
<feature type="transmembrane region" description="Helical" evidence="1">
    <location>
        <begin position="67"/>
        <end position="90"/>
    </location>
</feature>